<sequence>MEWSPKFATMAYLDTLQLCNNHKRQYGPWRIQEPGSNEFVSALAAGVKAKLIVEVASHISLSTIALAAAARQTGGRLVCMLSESVLDESKEVISNSGLKDQVEFRTEDPSKILPYYDNIDFMHVNCKDENYTRFLNLVDVNPTGSIVVANNVGDGDKKALRRYLRGKYEKLTIRSLKHPLGKGMEITSISKNDDIDKRLGDREDCGNKRKKSSWVARFDEESGEEHIYRVPQVDWFWS</sequence>
<proteinExistence type="predicted"/>
<organism evidence="1 2">
    <name type="scientific">Canavalia gladiata</name>
    <name type="common">Sword bean</name>
    <name type="synonym">Dolichos gladiatus</name>
    <dbReference type="NCBI Taxonomy" id="3824"/>
    <lineage>
        <taxon>Eukaryota</taxon>
        <taxon>Viridiplantae</taxon>
        <taxon>Streptophyta</taxon>
        <taxon>Embryophyta</taxon>
        <taxon>Tracheophyta</taxon>
        <taxon>Spermatophyta</taxon>
        <taxon>Magnoliopsida</taxon>
        <taxon>eudicotyledons</taxon>
        <taxon>Gunneridae</taxon>
        <taxon>Pentapetalae</taxon>
        <taxon>rosids</taxon>
        <taxon>fabids</taxon>
        <taxon>Fabales</taxon>
        <taxon>Fabaceae</taxon>
        <taxon>Papilionoideae</taxon>
        <taxon>50 kb inversion clade</taxon>
        <taxon>NPAAA clade</taxon>
        <taxon>indigoferoid/millettioid clade</taxon>
        <taxon>Phaseoleae</taxon>
        <taxon>Canavalia</taxon>
    </lineage>
</organism>
<evidence type="ECO:0000313" key="2">
    <source>
        <dbReference type="Proteomes" id="UP001367508"/>
    </source>
</evidence>
<dbReference type="PANTHER" id="PTHR33593:SF1">
    <property type="entry name" value="DUF1442 FAMILY PROTEIN"/>
    <property type="match status" value="1"/>
</dbReference>
<evidence type="ECO:0008006" key="3">
    <source>
        <dbReference type="Google" id="ProtNLM"/>
    </source>
</evidence>
<name>A0AAN9M6Z3_CANGL</name>
<dbReference type="InterPro" id="IPR009902">
    <property type="entry name" value="DUF1442"/>
</dbReference>
<dbReference type="InterPro" id="IPR029063">
    <property type="entry name" value="SAM-dependent_MTases_sf"/>
</dbReference>
<dbReference type="SUPFAM" id="SSF53335">
    <property type="entry name" value="S-adenosyl-L-methionine-dependent methyltransferases"/>
    <property type="match status" value="1"/>
</dbReference>
<protein>
    <recommendedName>
        <fullName evidence="3">O-methyltransferase</fullName>
    </recommendedName>
</protein>
<gene>
    <name evidence="1" type="ORF">VNO77_06785</name>
</gene>
<dbReference type="Proteomes" id="UP001367508">
    <property type="component" value="Unassembled WGS sequence"/>
</dbReference>
<dbReference type="Pfam" id="PF07279">
    <property type="entry name" value="DUF1442"/>
    <property type="match status" value="1"/>
</dbReference>
<comment type="caution">
    <text evidence="1">The sequence shown here is derived from an EMBL/GenBank/DDBJ whole genome shotgun (WGS) entry which is preliminary data.</text>
</comment>
<reference evidence="1 2" key="1">
    <citation type="submission" date="2024-01" db="EMBL/GenBank/DDBJ databases">
        <title>The genomes of 5 underutilized Papilionoideae crops provide insights into root nodulation and disease resistanc.</title>
        <authorList>
            <person name="Jiang F."/>
        </authorList>
    </citation>
    <scope>NUCLEOTIDE SEQUENCE [LARGE SCALE GENOMIC DNA]</scope>
    <source>
        <strain evidence="1">LVBAO_FW01</strain>
        <tissue evidence="1">Leaves</tissue>
    </source>
</reference>
<dbReference type="Gene3D" id="3.40.50.150">
    <property type="entry name" value="Vaccinia Virus protein VP39"/>
    <property type="match status" value="1"/>
</dbReference>
<evidence type="ECO:0000313" key="1">
    <source>
        <dbReference type="EMBL" id="KAK7349425.1"/>
    </source>
</evidence>
<accession>A0AAN9M6Z3</accession>
<dbReference type="AlphaFoldDB" id="A0AAN9M6Z3"/>
<keyword evidence="2" id="KW-1185">Reference proteome</keyword>
<dbReference type="PANTHER" id="PTHR33593">
    <property type="entry name" value="DUF1442 FAMILY PROTEIN"/>
    <property type="match status" value="1"/>
</dbReference>
<dbReference type="EMBL" id="JAYMYQ010000002">
    <property type="protein sequence ID" value="KAK7349425.1"/>
    <property type="molecule type" value="Genomic_DNA"/>
</dbReference>